<evidence type="ECO:0000313" key="3">
    <source>
        <dbReference type="Proteomes" id="UP000252355"/>
    </source>
</evidence>
<evidence type="ECO:0000313" key="2">
    <source>
        <dbReference type="EMBL" id="RCK75963.1"/>
    </source>
</evidence>
<organism evidence="2 3">
    <name type="scientific">Candidatus Ozemobacter sibiricus</name>
    <dbReference type="NCBI Taxonomy" id="2268124"/>
    <lineage>
        <taxon>Bacteria</taxon>
        <taxon>Candidatus Ozemobacteria</taxon>
        <taxon>Candidatus Ozemobacterales</taxon>
        <taxon>Candidatus Ozemobacteraceae</taxon>
        <taxon>Candidatus Ozemobacter</taxon>
    </lineage>
</organism>
<gene>
    <name evidence="2" type="ORF">OZSIB_3693</name>
</gene>
<dbReference type="AlphaFoldDB" id="A0A367ZCY2"/>
<feature type="chain" id="PRO_5016859070" evidence="1">
    <location>
        <begin position="24"/>
        <end position="287"/>
    </location>
</feature>
<keyword evidence="1" id="KW-0732">Signal</keyword>
<accession>A0A367ZCY2</accession>
<protein>
    <submittedName>
        <fullName evidence="2">Uncharacterized protein</fullName>
    </submittedName>
</protein>
<dbReference type="Proteomes" id="UP000252355">
    <property type="component" value="Unassembled WGS sequence"/>
</dbReference>
<reference evidence="2 3" key="1">
    <citation type="submission" date="2018-05" db="EMBL/GenBank/DDBJ databases">
        <title>A metagenomic window into the 2 km-deep terrestrial subsurface aquifer revealed taxonomically and functionally diverse microbial community comprising novel uncultured bacterial lineages.</title>
        <authorList>
            <person name="Kadnikov V.V."/>
            <person name="Mardanov A.V."/>
            <person name="Beletsky A.V."/>
            <person name="Banks D."/>
            <person name="Pimenov N.V."/>
            <person name="Frank Y.A."/>
            <person name="Karnachuk O.V."/>
            <person name="Ravin N.V."/>
        </authorList>
    </citation>
    <scope>NUCLEOTIDE SEQUENCE [LARGE SCALE GENOMIC DNA]</scope>
    <source>
        <strain evidence="2">BY5</strain>
    </source>
</reference>
<name>A0A367ZCY2_9BACT</name>
<proteinExistence type="predicted"/>
<comment type="caution">
    <text evidence="2">The sequence shown here is derived from an EMBL/GenBank/DDBJ whole genome shotgun (WGS) entry which is preliminary data.</text>
</comment>
<sequence>MRMVRWSLFALSLVLVGVTAAQADLYLSHGQDTFSVRVTNRHFKPIYDARGMVWVSGNSARIEVSAPGYRSGATTVFLNPNTHYYYATVTLDDPSVWVAVKTTNGTYVEGATTNTYSQSMYWGDEYGLRVSFPKKGFEKLTERQIEVRVNYLHAFVPKVYLSDAGPRWNLEVIIKRRDLRDLTNTIEILLTPDPEPATPATPAPTAAIEPMVLAADYQANRLALQNTDDAETRDVLTGRLESLARRIRDAVNTLDAGETARLLKKVGIDSPLGREIRTMQSFNDLHR</sequence>
<feature type="signal peptide" evidence="1">
    <location>
        <begin position="1"/>
        <end position="23"/>
    </location>
</feature>
<evidence type="ECO:0000256" key="1">
    <source>
        <dbReference type="SAM" id="SignalP"/>
    </source>
</evidence>
<dbReference type="EMBL" id="QOQW01000037">
    <property type="protein sequence ID" value="RCK75963.1"/>
    <property type="molecule type" value="Genomic_DNA"/>
</dbReference>